<accession>A0ACC1IPM1</accession>
<sequence>MENGTPEATGTGSAHTQPMRLMLSCDNCRKKKIRCNGGKPNCASCNRTGTPCHYSPVGPRRKPRKSSPPPALLMDLANKSVRHRNKRRASSLQLSDGESRFGMDSQGLGSVSHIMLERLKETETLESPMSVGGPMREDQVMEMLRLQTQISCLVNQLRNITIRVSGLTPAAGSPIGEQMTGGAQAARSVFGGFDADSEFRTSDQFRGEPSTPQQLSQDDSKAGSHGKESPQPDDVHMRSHGEAAKGISVSRDLINHLTSVYFQYCHASETGMYPQELYRDRLQRAQVSEPFLLSVLAVASRFSDDPRVQREPAYLAGYDFYERVTRHLMMDVLERDCVENMLTLNNLAIYAVGLPVANRGWYFSGLAMRMATQMSLQKVDAPGRMPGASMMSGPGIESARRAFWTTLLLEALASFASGEPPPITIQDIHVAEPFDDTSSLGDNSRRFRASAERANAAGAPESDDVSMHDQSSSPMAGPSGCRTRSGTNQSGGSGGNGRPSVCAYITQLAMLLIRVARLNGNRHPESAQFSPEYAALHSEMVAWYHGLPDNMQIKPTVAKEEIQREPKMFAAKMFVHCHYHAAIIALHQPRVDLVRVDASRGGESGNRFSGRESKGPDEQWRQLAQQQCLTAACTMTELLTLARNLDVRYHIVTFGFAVFMAGVVHVGAVNYTPRQSNERQYSINCVKEHVRCLDRLGKYFAFHFIMAKHIRAQLQVIEAADLRRQNTMNGAPVVVPAAGMGSVDIMGLDSRSRLQHGSEMAAAAAAAATVSGMQFDFAAAFGIHPQFGPGMASAAASTAPPLSATNSLSTIDISDIGLGAGLIGFGPPGNVVQSSENSMGAANPWLYSSTPGISSMGANPAASSAPPAASDTPISGPAGSSSMDMFLGLFSAVPSNASSGPSSQSVAQCPVPGVCGGLCGTHSPATTASMAMSLQGLSGMAGLGSGISSLAQLFSSSEASSIYPENIVSNSSLAPSKNNIGGGQGMTSSSEALNSSAYQADPAAPLRLTLPGGMQQFGSLPPFSPL</sequence>
<name>A0ACC1IPM1_9FUNG</name>
<evidence type="ECO:0000313" key="1">
    <source>
        <dbReference type="EMBL" id="KAJ1898444.1"/>
    </source>
</evidence>
<proteinExistence type="predicted"/>
<reference evidence="1" key="1">
    <citation type="submission" date="2022-07" db="EMBL/GenBank/DDBJ databases">
        <title>Phylogenomic reconstructions and comparative analyses of Kickxellomycotina fungi.</title>
        <authorList>
            <person name="Reynolds N.K."/>
            <person name="Stajich J.E."/>
            <person name="Barry K."/>
            <person name="Grigoriev I.V."/>
            <person name="Crous P."/>
            <person name="Smith M.E."/>
        </authorList>
    </citation>
    <scope>NUCLEOTIDE SEQUENCE</scope>
    <source>
        <strain evidence="1">Benny 63K</strain>
    </source>
</reference>
<dbReference type="Proteomes" id="UP001150581">
    <property type="component" value="Unassembled WGS sequence"/>
</dbReference>
<keyword evidence="2" id="KW-1185">Reference proteome</keyword>
<organism evidence="1 2">
    <name type="scientific">Kickxella alabastrina</name>
    <dbReference type="NCBI Taxonomy" id="61397"/>
    <lineage>
        <taxon>Eukaryota</taxon>
        <taxon>Fungi</taxon>
        <taxon>Fungi incertae sedis</taxon>
        <taxon>Zoopagomycota</taxon>
        <taxon>Kickxellomycotina</taxon>
        <taxon>Kickxellomycetes</taxon>
        <taxon>Kickxellales</taxon>
        <taxon>Kickxellaceae</taxon>
        <taxon>Kickxella</taxon>
    </lineage>
</organism>
<comment type="caution">
    <text evidence="1">The sequence shown here is derived from an EMBL/GenBank/DDBJ whole genome shotgun (WGS) entry which is preliminary data.</text>
</comment>
<gene>
    <name evidence="1" type="ORF">LPJ66_002747</name>
</gene>
<dbReference type="EMBL" id="JANBPG010000238">
    <property type="protein sequence ID" value="KAJ1898444.1"/>
    <property type="molecule type" value="Genomic_DNA"/>
</dbReference>
<protein>
    <submittedName>
        <fullName evidence="1">Uncharacterized protein</fullName>
    </submittedName>
</protein>
<evidence type="ECO:0000313" key="2">
    <source>
        <dbReference type="Proteomes" id="UP001150581"/>
    </source>
</evidence>